<evidence type="ECO:0000313" key="1">
    <source>
        <dbReference type="EMBL" id="PIW15098.1"/>
    </source>
</evidence>
<gene>
    <name evidence="1" type="ORF">COW36_19445</name>
</gene>
<sequence>MDVKFEYEKIYAVHSFERLGLFECLKSTFEINTVAYIGSSIHITPSFVFQNVTYIDKSDLTKCFFKEKNELVSYINTRKQYKLKPYIHFIDDDYNQGELFSRSEYDLVLAINSPNSLNAALKIVKSKGLLLYLPLPQEASLLTSQAKIKSIGFIHKKGKKYIFEKDEINQRLKKNYNKNLVFVENNEYHVYEKVI</sequence>
<dbReference type="EMBL" id="PFFQ01000054">
    <property type="protein sequence ID" value="PIW15098.1"/>
    <property type="molecule type" value="Genomic_DNA"/>
</dbReference>
<dbReference type="AlphaFoldDB" id="A0A2M7G1D2"/>
<name>A0A2M7G1D2_9BACT</name>
<protein>
    <submittedName>
        <fullName evidence="1">Uncharacterized protein</fullName>
    </submittedName>
</protein>
<dbReference type="Proteomes" id="UP000231019">
    <property type="component" value="Unassembled WGS sequence"/>
</dbReference>
<proteinExistence type="predicted"/>
<reference evidence="1 2" key="1">
    <citation type="submission" date="2017-09" db="EMBL/GenBank/DDBJ databases">
        <title>Depth-based differentiation of microbial function through sediment-hosted aquifers and enrichment of novel symbionts in the deep terrestrial subsurface.</title>
        <authorList>
            <person name="Probst A.J."/>
            <person name="Ladd B."/>
            <person name="Jarett J.K."/>
            <person name="Geller-Mcgrath D.E."/>
            <person name="Sieber C.M."/>
            <person name="Emerson J.B."/>
            <person name="Anantharaman K."/>
            <person name="Thomas B.C."/>
            <person name="Malmstrom R."/>
            <person name="Stieglmeier M."/>
            <person name="Klingl A."/>
            <person name="Woyke T."/>
            <person name="Ryan C.M."/>
            <person name="Banfield J.F."/>
        </authorList>
    </citation>
    <scope>NUCLEOTIDE SEQUENCE [LARGE SCALE GENOMIC DNA]</scope>
    <source>
        <strain evidence="1">CG17_big_fil_post_rev_8_21_14_2_50_48_46</strain>
    </source>
</reference>
<accession>A0A2M7G1D2</accession>
<evidence type="ECO:0000313" key="2">
    <source>
        <dbReference type="Proteomes" id="UP000231019"/>
    </source>
</evidence>
<organism evidence="1 2">
    <name type="scientific">bacterium (Candidatus Blackallbacteria) CG17_big_fil_post_rev_8_21_14_2_50_48_46</name>
    <dbReference type="NCBI Taxonomy" id="2014261"/>
    <lineage>
        <taxon>Bacteria</taxon>
        <taxon>Candidatus Blackallbacteria</taxon>
    </lineage>
</organism>
<comment type="caution">
    <text evidence="1">The sequence shown here is derived from an EMBL/GenBank/DDBJ whole genome shotgun (WGS) entry which is preliminary data.</text>
</comment>